<evidence type="ECO:0000313" key="1">
    <source>
        <dbReference type="EMBL" id="RXK04117.1"/>
    </source>
</evidence>
<evidence type="ECO:0000313" key="2">
    <source>
        <dbReference type="Proteomes" id="UP000289758"/>
    </source>
</evidence>
<dbReference type="Gene3D" id="3.40.50.300">
    <property type="entry name" value="P-loop containing nucleotide triphosphate hydrolases"/>
    <property type="match status" value="1"/>
</dbReference>
<protein>
    <recommendedName>
        <fullName evidence="3">Zona occludens toxin N-terminal domain-containing protein</fullName>
    </recommendedName>
</protein>
<name>A0A4Q1AJ92_9BACT</name>
<comment type="caution">
    <text evidence="1">The sequence shown here is derived from an EMBL/GenBank/DDBJ whole genome shotgun (WGS) entry which is preliminary data.</text>
</comment>
<organism evidence="1 2">
    <name type="scientific">Halarcobacter ebronensis</name>
    <dbReference type="NCBI Taxonomy" id="1462615"/>
    <lineage>
        <taxon>Bacteria</taxon>
        <taxon>Pseudomonadati</taxon>
        <taxon>Campylobacterota</taxon>
        <taxon>Epsilonproteobacteria</taxon>
        <taxon>Campylobacterales</taxon>
        <taxon>Arcobacteraceae</taxon>
        <taxon>Halarcobacter</taxon>
    </lineage>
</organism>
<dbReference type="EMBL" id="PDKK01000011">
    <property type="protein sequence ID" value="RXK04117.1"/>
    <property type="molecule type" value="Genomic_DNA"/>
</dbReference>
<dbReference type="SUPFAM" id="SSF52540">
    <property type="entry name" value="P-loop containing nucleoside triphosphate hydrolases"/>
    <property type="match status" value="1"/>
</dbReference>
<gene>
    <name evidence="1" type="ORF">CRV07_11870</name>
</gene>
<dbReference type="InterPro" id="IPR027417">
    <property type="entry name" value="P-loop_NTPase"/>
</dbReference>
<dbReference type="RefSeq" id="WP_129087871.1">
    <property type="nucleotide sequence ID" value="NZ_CP053836.1"/>
</dbReference>
<sequence length="217" mass="25667">MRTATQNNVYLFMGDKGDGKTTNATALMEILNRPTVIFDVAAQFGKNDYRLIANGYQQLYYYLNNPKWLKAIRKANLQIVVRFSKNMNKREEIEKCSQLLWDFKHITIVYEEMDLYFVYQASTQNPIYETLYLSRNREHEVICIYKQATAAHEVIKQNADYIITSNIESANALKFFERRDKNLPNLIKNLKFREFLIIGKRGYRRVHKLKKSIAQML</sequence>
<proteinExistence type="predicted"/>
<reference evidence="1 2" key="1">
    <citation type="submission" date="2017-10" db="EMBL/GenBank/DDBJ databases">
        <title>Genomics of the genus Arcobacter.</title>
        <authorList>
            <person name="Perez-Cataluna A."/>
            <person name="Figueras M.J."/>
        </authorList>
    </citation>
    <scope>NUCLEOTIDE SEQUENCE [LARGE SCALE GENOMIC DNA]</scope>
    <source>
        <strain evidence="1 2">CECT 8441</strain>
    </source>
</reference>
<evidence type="ECO:0008006" key="3">
    <source>
        <dbReference type="Google" id="ProtNLM"/>
    </source>
</evidence>
<keyword evidence="2" id="KW-1185">Reference proteome</keyword>
<accession>A0A4Q1AJ92</accession>
<dbReference type="AlphaFoldDB" id="A0A4Q1AJ92"/>
<dbReference type="Proteomes" id="UP000289758">
    <property type="component" value="Unassembled WGS sequence"/>
</dbReference>